<evidence type="ECO:0000313" key="2">
    <source>
        <dbReference type="EMBL" id="SME91241.1"/>
    </source>
</evidence>
<feature type="transmembrane region" description="Helical" evidence="1">
    <location>
        <begin position="96"/>
        <end position="114"/>
    </location>
</feature>
<dbReference type="RefSeq" id="WP_132314450.1">
    <property type="nucleotide sequence ID" value="NZ_FWZT01000001.1"/>
</dbReference>
<dbReference type="EMBL" id="FWZT01000001">
    <property type="protein sequence ID" value="SME91241.1"/>
    <property type="molecule type" value="Genomic_DNA"/>
</dbReference>
<keyword evidence="1" id="KW-0472">Membrane</keyword>
<keyword evidence="1" id="KW-0812">Transmembrane</keyword>
<evidence type="ECO:0000313" key="3">
    <source>
        <dbReference type="Proteomes" id="UP000192907"/>
    </source>
</evidence>
<dbReference type="STRING" id="1513793.SAMN06296036_101435"/>
<feature type="transmembrane region" description="Helical" evidence="1">
    <location>
        <begin position="69"/>
        <end position="90"/>
    </location>
</feature>
<accession>A0A1Y6B4B4</accession>
<dbReference type="AlphaFoldDB" id="A0A1Y6B4B4"/>
<protein>
    <recommendedName>
        <fullName evidence="4">ATP synthase I chain</fullName>
    </recommendedName>
</protein>
<feature type="transmembrane region" description="Helical" evidence="1">
    <location>
        <begin position="7"/>
        <end position="25"/>
    </location>
</feature>
<feature type="transmembrane region" description="Helical" evidence="1">
    <location>
        <begin position="31"/>
        <end position="57"/>
    </location>
</feature>
<keyword evidence="3" id="KW-1185">Reference proteome</keyword>
<dbReference type="Proteomes" id="UP000192907">
    <property type="component" value="Unassembled WGS sequence"/>
</dbReference>
<evidence type="ECO:0008006" key="4">
    <source>
        <dbReference type="Google" id="ProtNLM"/>
    </source>
</evidence>
<reference evidence="3" key="1">
    <citation type="submission" date="2017-04" db="EMBL/GenBank/DDBJ databases">
        <authorList>
            <person name="Varghese N."/>
            <person name="Submissions S."/>
        </authorList>
    </citation>
    <scope>NUCLEOTIDE SEQUENCE [LARGE SCALE GENOMIC DNA]</scope>
    <source>
        <strain evidence="3">RKEM611</strain>
    </source>
</reference>
<keyword evidence="1" id="KW-1133">Transmembrane helix</keyword>
<name>A0A1Y6B4B4_9BACT</name>
<gene>
    <name evidence="2" type="ORF">SAMN06296036_101435</name>
</gene>
<evidence type="ECO:0000256" key="1">
    <source>
        <dbReference type="SAM" id="Phobius"/>
    </source>
</evidence>
<sequence length="128" mass="13953">MNFKPILMSLGFVGLVILVGGLQFLKPLEALALMIGFLLFALNIMTMGFLALMTVRASKGQVSRAQKPLALLLGLFKFAILVLGLYLSLIHYKLPGIYLGCGALLALVVILWNYTTQYLKSMNATASE</sequence>
<organism evidence="2 3">
    <name type="scientific">Pseudobacteriovorax antillogorgiicola</name>
    <dbReference type="NCBI Taxonomy" id="1513793"/>
    <lineage>
        <taxon>Bacteria</taxon>
        <taxon>Pseudomonadati</taxon>
        <taxon>Bdellovibrionota</taxon>
        <taxon>Oligoflexia</taxon>
        <taxon>Oligoflexales</taxon>
        <taxon>Pseudobacteriovoracaceae</taxon>
        <taxon>Pseudobacteriovorax</taxon>
    </lineage>
</organism>
<proteinExistence type="predicted"/>